<evidence type="ECO:0000256" key="2">
    <source>
        <dbReference type="SAM" id="Phobius"/>
    </source>
</evidence>
<organism evidence="3">
    <name type="scientific">Vecturithrix granuli</name>
    <dbReference type="NCBI Taxonomy" id="1499967"/>
    <lineage>
        <taxon>Bacteria</taxon>
        <taxon>Candidatus Moduliflexota</taxon>
        <taxon>Candidatus Vecturitrichia</taxon>
        <taxon>Candidatus Vecturitrichales</taxon>
        <taxon>Candidatus Vecturitrichaceae</taxon>
        <taxon>Candidatus Vecturithrix</taxon>
    </lineage>
</organism>
<feature type="coiled-coil region" evidence="1">
    <location>
        <begin position="216"/>
        <end position="243"/>
    </location>
</feature>
<proteinExistence type="predicted"/>
<dbReference type="SUPFAM" id="SSF48371">
    <property type="entry name" value="ARM repeat"/>
    <property type="match status" value="1"/>
</dbReference>
<keyword evidence="4" id="KW-1185">Reference proteome</keyword>
<dbReference type="AlphaFoldDB" id="A0A081C4T6"/>
<protein>
    <submittedName>
        <fullName evidence="3">Leucine rich repeat variant</fullName>
    </submittedName>
</protein>
<dbReference type="Gene3D" id="1.25.10.10">
    <property type="entry name" value="Leucine-rich Repeat Variant"/>
    <property type="match status" value="1"/>
</dbReference>
<dbReference type="Proteomes" id="UP000030661">
    <property type="component" value="Unassembled WGS sequence"/>
</dbReference>
<dbReference type="InterPro" id="IPR016024">
    <property type="entry name" value="ARM-type_fold"/>
</dbReference>
<feature type="transmembrane region" description="Helical" evidence="2">
    <location>
        <begin position="252"/>
        <end position="275"/>
    </location>
</feature>
<dbReference type="STRING" id="1499967.U27_06576"/>
<sequence length="304" mass="35079">MQEIKPFSPQDCINFVKTHLNEIKDGKYSIVVDPAWIPELPQEIISLLPHYSWISKKNIAKTSQDAQILRMLATEAKLQDTNIVPELAVSIAKNKYTPLDILKNLSKHENIYVLRAIASNPNTPSEILENFARYNDNELRQSVARNPNTPERILIGLATDHIDDVRRCVLSNSNISVNVLKTLLNDETRFERTTIAIKAAEELYKQGIITTRYKEYQQSKEEKERYTIEQKRLKEEEENEEKRKRKDKTFKSMLIVGVIWAIMPGSIILFIIKLIWGIDAVIMAIVAWFIIVMIWASLVAQEES</sequence>
<keyword evidence="2" id="KW-1133">Transmembrane helix</keyword>
<gene>
    <name evidence="3" type="ORF">U27_06576</name>
</gene>
<accession>A0A081C4T6</accession>
<keyword evidence="1" id="KW-0175">Coiled coil</keyword>
<name>A0A081C4T6_VECG1</name>
<keyword evidence="2" id="KW-0812">Transmembrane</keyword>
<dbReference type="HOGENOM" id="CLU_914191_0_0_0"/>
<reference evidence="3" key="1">
    <citation type="journal article" date="2015" name="PeerJ">
        <title>First genomic representation of candidate bacterial phylum KSB3 points to enhanced environmental sensing as a trigger of wastewater bulking.</title>
        <authorList>
            <person name="Sekiguchi Y."/>
            <person name="Ohashi A."/>
            <person name="Parks D.H."/>
            <person name="Yamauchi T."/>
            <person name="Tyson G.W."/>
            <person name="Hugenholtz P."/>
        </authorList>
    </citation>
    <scope>NUCLEOTIDE SEQUENCE [LARGE SCALE GENOMIC DNA]</scope>
</reference>
<evidence type="ECO:0000313" key="3">
    <source>
        <dbReference type="EMBL" id="GAK59591.1"/>
    </source>
</evidence>
<dbReference type="EMBL" id="DF820470">
    <property type="protein sequence ID" value="GAK59591.1"/>
    <property type="molecule type" value="Genomic_DNA"/>
</dbReference>
<dbReference type="InterPro" id="IPR011989">
    <property type="entry name" value="ARM-like"/>
</dbReference>
<keyword evidence="2" id="KW-0472">Membrane</keyword>
<feature type="transmembrane region" description="Helical" evidence="2">
    <location>
        <begin position="281"/>
        <end position="300"/>
    </location>
</feature>
<evidence type="ECO:0000313" key="4">
    <source>
        <dbReference type="Proteomes" id="UP000030661"/>
    </source>
</evidence>
<evidence type="ECO:0000256" key="1">
    <source>
        <dbReference type="SAM" id="Coils"/>
    </source>
</evidence>